<sequence>MLPSLIAFQSQNVDYFTLYSPPQLQIVLFFFSLYLVAVGQGGHKPCTQAFGADQFDGQNLEECKAKSSFFNWWLFGVSTGTSVTYVIVSYIEENFNWGLGFGIPCIVMVAALLVFLLGTRTYRFTIKRNGKSPFVRIGKVFVEAARNWRTTPSLKAIQERTQENLPHHGSHNFKFLNKALLVPACLKGDGKACSITDVEEAKAVLSLFPIWATSLVYGIVTAQSSTFFTKQGITMDRSIGSGFRIPAASLLSFIPITIILFIPIYDCIFVRIARALTGKPSGITMLQRSGIGFLLCVVSMVTAAIVEMKRLKTAKEYGLVDMPNVTVPMRVWWLIPQYILLGIADVFAMVGLQEFFYDQIPNELRSVGLSLYLSIYGVGSFLSGFLISIIEETTGGDGKTSWFNNNLNRAHIDNFYWLLAGLSAVELAAFLYFAKSYVYNGLGLLTLSAVLPFQSTFDCQNTHQSTSCSPPELRIIFFFISLYLVAVAQGGYKPCTQALGADQFDGQNREENKAKSSFFNWWLFCLSACTSVSYVILSYIQDNLSWGLGFGIPCTVMIASLLIFLLGTKTYRYILKGDEKSPLLRIGKVFVEAARNWRTSPSLKATEEVTQGTLPHQGSHQFKFLNKALPMQDYLEEGGDACTVKDVEEAKAVLRLFPIWSTCLVYGIVHAQSSTLFTKQGNTMDRSIGSGFDIPAASLQSIVPITIVLSIPIYDCIFVPIARALTRKPSGITMLQRIGTGGFLYAISMVIAAIVEIKRLKTAQEHGLLDMPNVAVPMKVWWLVPQYAMFGVADVFAVGGLQEFFYDQVPSELRSVGLSLYLSLFGVGSFLSGFLISAIEKATGGDGRSSWFNSNLNRAHLDYFYWLLAGLTAVGLAAFSHFAKSYIYNRRVIF</sequence>
<evidence type="ECO:0000256" key="3">
    <source>
        <dbReference type="ARBA" id="ARBA00022692"/>
    </source>
</evidence>
<dbReference type="PANTHER" id="PTHR11654">
    <property type="entry name" value="OLIGOPEPTIDE TRANSPORTER-RELATED"/>
    <property type="match status" value="1"/>
</dbReference>
<keyword evidence="5 6" id="KW-0472">Membrane</keyword>
<protein>
    <recommendedName>
        <fullName evidence="9">Protein NRT1/ PTR family 5.10</fullName>
    </recommendedName>
</protein>
<reference evidence="7 8" key="1">
    <citation type="journal article" date="2023" name="Hortic Res">
        <title>The complete reference genome for grapevine (Vitis vinifera L.) genetics and breeding.</title>
        <authorList>
            <person name="Shi X."/>
            <person name="Cao S."/>
            <person name="Wang X."/>
            <person name="Huang S."/>
            <person name="Wang Y."/>
            <person name="Liu Z."/>
            <person name="Liu W."/>
            <person name="Leng X."/>
            <person name="Peng Y."/>
            <person name="Wang N."/>
            <person name="Wang Y."/>
            <person name="Ma Z."/>
            <person name="Xu X."/>
            <person name="Zhang F."/>
            <person name="Xue H."/>
            <person name="Zhong H."/>
            <person name="Wang Y."/>
            <person name="Zhang K."/>
            <person name="Velt A."/>
            <person name="Avia K."/>
            <person name="Holtgrawe D."/>
            <person name="Grimplet J."/>
            <person name="Matus J.T."/>
            <person name="Ware D."/>
            <person name="Wu X."/>
            <person name="Wang H."/>
            <person name="Liu C."/>
            <person name="Fang Y."/>
            <person name="Rustenholz C."/>
            <person name="Cheng Z."/>
            <person name="Xiao H."/>
            <person name="Zhou Y."/>
        </authorList>
    </citation>
    <scope>NUCLEOTIDE SEQUENCE [LARGE SCALE GENOMIC DNA]</scope>
    <source>
        <strain evidence="8">cv. Pinot noir / PN40024</strain>
        <tissue evidence="7">Leaf</tissue>
    </source>
</reference>
<feature type="transmembrane region" description="Helical" evidence="6">
    <location>
        <begin position="652"/>
        <end position="669"/>
    </location>
</feature>
<organism evidence="7 8">
    <name type="scientific">Vitis vinifera</name>
    <name type="common">Grape</name>
    <dbReference type="NCBI Taxonomy" id="29760"/>
    <lineage>
        <taxon>Eukaryota</taxon>
        <taxon>Viridiplantae</taxon>
        <taxon>Streptophyta</taxon>
        <taxon>Embryophyta</taxon>
        <taxon>Tracheophyta</taxon>
        <taxon>Spermatophyta</taxon>
        <taxon>Magnoliopsida</taxon>
        <taxon>eudicotyledons</taxon>
        <taxon>Gunneridae</taxon>
        <taxon>Pentapetalae</taxon>
        <taxon>rosids</taxon>
        <taxon>Vitales</taxon>
        <taxon>Vitaceae</taxon>
        <taxon>Viteae</taxon>
        <taxon>Vitis</taxon>
    </lineage>
</organism>
<dbReference type="SUPFAM" id="SSF103473">
    <property type="entry name" value="MFS general substrate transporter"/>
    <property type="match status" value="2"/>
</dbReference>
<feature type="transmembrane region" description="Helical" evidence="6">
    <location>
        <begin position="743"/>
        <end position="760"/>
    </location>
</feature>
<keyword evidence="3 6" id="KW-0812">Transmembrane</keyword>
<evidence type="ECO:0000256" key="4">
    <source>
        <dbReference type="ARBA" id="ARBA00022989"/>
    </source>
</evidence>
<evidence type="ECO:0000256" key="5">
    <source>
        <dbReference type="ARBA" id="ARBA00023136"/>
    </source>
</evidence>
<feature type="transmembrane region" description="Helical" evidence="6">
    <location>
        <begin position="97"/>
        <end position="118"/>
    </location>
</feature>
<keyword evidence="4 6" id="KW-1133">Transmembrane helix</keyword>
<feature type="transmembrane region" description="Helical" evidence="6">
    <location>
        <begin position="415"/>
        <end position="433"/>
    </location>
</feature>
<feature type="transmembrane region" description="Helical" evidence="6">
    <location>
        <begin position="20"/>
        <end position="38"/>
    </location>
</feature>
<feature type="transmembrane region" description="Helical" evidence="6">
    <location>
        <begin position="291"/>
        <end position="311"/>
    </location>
</feature>
<feature type="transmembrane region" description="Helical" evidence="6">
    <location>
        <begin position="245"/>
        <end position="270"/>
    </location>
</feature>
<dbReference type="Pfam" id="PF00854">
    <property type="entry name" value="PTR2"/>
    <property type="match status" value="2"/>
</dbReference>
<evidence type="ECO:0000313" key="8">
    <source>
        <dbReference type="Proteomes" id="UP001227230"/>
    </source>
</evidence>
<comment type="subcellular location">
    <subcellularLocation>
        <location evidence="1">Membrane</location>
        <topology evidence="1">Multi-pass membrane protein</topology>
    </subcellularLocation>
</comment>
<proteinExistence type="inferred from homology"/>
<feature type="transmembrane region" description="Helical" evidence="6">
    <location>
        <begin position="702"/>
        <end position="722"/>
    </location>
</feature>
<evidence type="ECO:0000256" key="1">
    <source>
        <dbReference type="ARBA" id="ARBA00004141"/>
    </source>
</evidence>
<dbReference type="InterPro" id="IPR036259">
    <property type="entry name" value="MFS_trans_sf"/>
</dbReference>
<dbReference type="EMBL" id="CP126665">
    <property type="protein sequence ID" value="WKA11372.1"/>
    <property type="molecule type" value="Genomic_DNA"/>
</dbReference>
<feature type="transmembrane region" description="Helical" evidence="6">
    <location>
        <begin position="369"/>
        <end position="390"/>
    </location>
</feature>
<evidence type="ECO:0000256" key="6">
    <source>
        <dbReference type="SAM" id="Phobius"/>
    </source>
</evidence>
<feature type="transmembrane region" description="Helical" evidence="6">
    <location>
        <begin position="818"/>
        <end position="839"/>
    </location>
</feature>
<feature type="transmembrane region" description="Helical" evidence="6">
    <location>
        <begin position="475"/>
        <end position="492"/>
    </location>
</feature>
<evidence type="ECO:0000313" key="7">
    <source>
        <dbReference type="EMBL" id="WKA11372.1"/>
    </source>
</evidence>
<feature type="transmembrane region" description="Helical" evidence="6">
    <location>
        <begin position="780"/>
        <end position="806"/>
    </location>
</feature>
<dbReference type="InterPro" id="IPR000109">
    <property type="entry name" value="POT_fam"/>
</dbReference>
<feature type="transmembrane region" description="Helical" evidence="6">
    <location>
        <begin position="69"/>
        <end position="91"/>
    </location>
</feature>
<accession>A0ABY9DW93</accession>
<feature type="transmembrane region" description="Helical" evidence="6">
    <location>
        <begin position="546"/>
        <end position="566"/>
    </location>
</feature>
<comment type="similarity">
    <text evidence="2">Belongs to the major facilitator superfamily. Proton-dependent oligopeptide transporter (POT/PTR) (TC 2.A.17) family.</text>
</comment>
<feature type="transmembrane region" description="Helical" evidence="6">
    <location>
        <begin position="331"/>
        <end position="357"/>
    </location>
</feature>
<feature type="transmembrane region" description="Helical" evidence="6">
    <location>
        <begin position="518"/>
        <end position="540"/>
    </location>
</feature>
<evidence type="ECO:0000256" key="2">
    <source>
        <dbReference type="ARBA" id="ARBA00005982"/>
    </source>
</evidence>
<evidence type="ECO:0008006" key="9">
    <source>
        <dbReference type="Google" id="ProtNLM"/>
    </source>
</evidence>
<dbReference type="Proteomes" id="UP001227230">
    <property type="component" value="Chromosome 18"/>
</dbReference>
<gene>
    <name evidence="7" type="ORF">VitviT2T_028876</name>
</gene>
<name>A0ABY9DW93_VITVI</name>
<feature type="transmembrane region" description="Helical" evidence="6">
    <location>
        <begin position="863"/>
        <end position="883"/>
    </location>
</feature>
<keyword evidence="8" id="KW-1185">Reference proteome</keyword>
<dbReference type="Gene3D" id="1.20.1250.20">
    <property type="entry name" value="MFS general substrate transporter like domains"/>
    <property type="match status" value="2"/>
</dbReference>